<organism evidence="2">
    <name type="scientific">marine sediment metagenome</name>
    <dbReference type="NCBI Taxonomy" id="412755"/>
    <lineage>
        <taxon>unclassified sequences</taxon>
        <taxon>metagenomes</taxon>
        <taxon>ecological metagenomes</taxon>
    </lineage>
</organism>
<gene>
    <name evidence="2" type="ORF">LCGC14_2181620</name>
</gene>
<dbReference type="InterPro" id="IPR011051">
    <property type="entry name" value="RmlC_Cupin_sf"/>
</dbReference>
<evidence type="ECO:0000259" key="1">
    <source>
        <dbReference type="Pfam" id="PF07883"/>
    </source>
</evidence>
<feature type="non-terminal residue" evidence="2">
    <location>
        <position position="103"/>
    </location>
</feature>
<dbReference type="EMBL" id="LAZR01028380">
    <property type="protein sequence ID" value="KKL62793.1"/>
    <property type="molecule type" value="Genomic_DNA"/>
</dbReference>
<dbReference type="InterPro" id="IPR014710">
    <property type="entry name" value="RmlC-like_jellyroll"/>
</dbReference>
<protein>
    <recommendedName>
        <fullName evidence="1">Cupin type-2 domain-containing protein</fullName>
    </recommendedName>
</protein>
<dbReference type="InterPro" id="IPR013096">
    <property type="entry name" value="Cupin_2"/>
</dbReference>
<accession>A0A0F9DM58</accession>
<feature type="domain" description="Cupin type-2" evidence="1">
    <location>
        <begin position="25"/>
        <end position="86"/>
    </location>
</feature>
<dbReference type="SUPFAM" id="SSF51182">
    <property type="entry name" value="RmlC-like cupins"/>
    <property type="match status" value="1"/>
</dbReference>
<reference evidence="2" key="1">
    <citation type="journal article" date="2015" name="Nature">
        <title>Complex archaea that bridge the gap between prokaryotes and eukaryotes.</title>
        <authorList>
            <person name="Spang A."/>
            <person name="Saw J.H."/>
            <person name="Jorgensen S.L."/>
            <person name="Zaremba-Niedzwiedzka K."/>
            <person name="Martijn J."/>
            <person name="Lind A.E."/>
            <person name="van Eijk R."/>
            <person name="Schleper C."/>
            <person name="Guy L."/>
            <person name="Ettema T.J."/>
        </authorList>
    </citation>
    <scope>NUCLEOTIDE SEQUENCE</scope>
</reference>
<dbReference type="Gene3D" id="2.60.120.10">
    <property type="entry name" value="Jelly Rolls"/>
    <property type="match status" value="1"/>
</dbReference>
<dbReference type="AlphaFoldDB" id="A0A0F9DM58"/>
<evidence type="ECO:0000313" key="2">
    <source>
        <dbReference type="EMBL" id="KKL62793.1"/>
    </source>
</evidence>
<comment type="caution">
    <text evidence="2">The sequence shown here is derived from an EMBL/GenBank/DDBJ whole genome shotgun (WGS) entry which is preliminary data.</text>
</comment>
<sequence>MEIIDKKWGYEEVIVNLPEYCGKFLNIKKGGRSSVHYHKNKKETFYCIKGEVMLDVGGHPFVMTEPCTINPGTPHSFFGRTDAVILEVSTHHDDSDVFRLTES</sequence>
<name>A0A0F9DM58_9ZZZZ</name>
<dbReference type="Pfam" id="PF07883">
    <property type="entry name" value="Cupin_2"/>
    <property type="match status" value="1"/>
</dbReference>
<proteinExistence type="predicted"/>